<reference evidence="2 3" key="1">
    <citation type="submission" date="2018-07" db="EMBL/GenBank/DDBJ databases">
        <title>Genomic Encyclopedia of Type Strains, Phase III (KMG-III): the genomes of soil and plant-associated and newly described type strains.</title>
        <authorList>
            <person name="Whitman W."/>
        </authorList>
    </citation>
    <scope>NUCLEOTIDE SEQUENCE [LARGE SCALE GENOMIC DNA]</scope>
    <source>
        <strain evidence="2 3">CECT 8488</strain>
    </source>
</reference>
<sequence length="159" mass="16903">MTVDFDATVLACLERMGLELPEPSAPAGSYLPAARSGNLLFLSAQMPIQDGKVVYPGRVGLDLTPEEGYAAAKIAGLNTLARIRAELGDFNALKQIVRIDGHVASADDFFDQPGVIDGVSDLFNAVLDDRAGHARTAFGPRILPKNISIELAVIAEIQD</sequence>
<dbReference type="CDD" id="cd02199">
    <property type="entry name" value="YjgF_YER057c_UK114_like_1"/>
    <property type="match status" value="1"/>
</dbReference>
<accession>A0A3D9HR98</accession>
<dbReference type="EMBL" id="QRDW01000002">
    <property type="protein sequence ID" value="RED52012.1"/>
    <property type="molecule type" value="Genomic_DNA"/>
</dbReference>
<dbReference type="AlphaFoldDB" id="A0A3D9HR98"/>
<dbReference type="InterPro" id="IPR035959">
    <property type="entry name" value="RutC-like_sf"/>
</dbReference>
<dbReference type="SUPFAM" id="SSF55298">
    <property type="entry name" value="YjgF-like"/>
    <property type="match status" value="1"/>
</dbReference>
<dbReference type="PANTHER" id="PTHR43760">
    <property type="entry name" value="ENDORIBONUCLEASE-RELATED"/>
    <property type="match status" value="1"/>
</dbReference>
<dbReference type="RefSeq" id="WP_115935577.1">
    <property type="nucleotide sequence ID" value="NZ_QRDW01000002.1"/>
</dbReference>
<evidence type="ECO:0000313" key="3">
    <source>
        <dbReference type="Proteomes" id="UP000256845"/>
    </source>
</evidence>
<gene>
    <name evidence="2" type="ORF">DFP90_10228</name>
</gene>
<name>A0A3D9HR98_9PROT</name>
<dbReference type="Gene3D" id="3.30.1330.40">
    <property type="entry name" value="RutC-like"/>
    <property type="match status" value="1"/>
</dbReference>
<dbReference type="Pfam" id="PF14588">
    <property type="entry name" value="YjgF_endoribonc"/>
    <property type="match status" value="1"/>
</dbReference>
<proteinExistence type="predicted"/>
<keyword evidence="3" id="KW-1185">Reference proteome</keyword>
<protein>
    <submittedName>
        <fullName evidence="2">Enamine deaminase RidA (YjgF/YER057c/UK114 family)</fullName>
    </submittedName>
</protein>
<evidence type="ECO:0000313" key="2">
    <source>
        <dbReference type="EMBL" id="RED52012.1"/>
    </source>
</evidence>
<feature type="domain" description="Endoribonuclease L-PSP/chorismate mutase-like" evidence="1">
    <location>
        <begin position="15"/>
        <end position="155"/>
    </location>
</feature>
<dbReference type="OrthoDB" id="9806350at2"/>
<dbReference type="PANTHER" id="PTHR43760:SF1">
    <property type="entry name" value="ENDORIBONUCLEASE L-PSP_CHORISMATE MUTASE-LIKE DOMAIN-CONTAINING PROTEIN"/>
    <property type="match status" value="1"/>
</dbReference>
<dbReference type="Proteomes" id="UP000256845">
    <property type="component" value="Unassembled WGS sequence"/>
</dbReference>
<dbReference type="InterPro" id="IPR013813">
    <property type="entry name" value="Endoribo_LPSP/chorism_mut-like"/>
</dbReference>
<comment type="caution">
    <text evidence="2">The sequence shown here is derived from an EMBL/GenBank/DDBJ whole genome shotgun (WGS) entry which is preliminary data.</text>
</comment>
<evidence type="ECO:0000259" key="1">
    <source>
        <dbReference type="Pfam" id="PF14588"/>
    </source>
</evidence>
<organism evidence="2 3">
    <name type="scientific">Aestuariispira insulae</name>
    <dbReference type="NCBI Taxonomy" id="1461337"/>
    <lineage>
        <taxon>Bacteria</taxon>
        <taxon>Pseudomonadati</taxon>
        <taxon>Pseudomonadota</taxon>
        <taxon>Alphaproteobacteria</taxon>
        <taxon>Rhodospirillales</taxon>
        <taxon>Kiloniellaceae</taxon>
        <taxon>Aestuariispira</taxon>
    </lineage>
</organism>